<feature type="domain" description="FDX-ACB" evidence="18">
    <location>
        <begin position="730"/>
        <end position="825"/>
    </location>
</feature>
<dbReference type="SUPFAM" id="SSF46955">
    <property type="entry name" value="Putative DNA-binding domain"/>
    <property type="match status" value="1"/>
</dbReference>
<evidence type="ECO:0000259" key="17">
    <source>
        <dbReference type="PROSITE" id="PS50886"/>
    </source>
</evidence>
<dbReference type="Gene3D" id="2.40.50.140">
    <property type="entry name" value="Nucleic acid-binding proteins"/>
    <property type="match status" value="1"/>
</dbReference>
<dbReference type="PROSITE" id="PS50886">
    <property type="entry name" value="TRBD"/>
    <property type="match status" value="1"/>
</dbReference>
<evidence type="ECO:0000256" key="7">
    <source>
        <dbReference type="ARBA" id="ARBA00022723"/>
    </source>
</evidence>
<dbReference type="InterPro" id="IPR002547">
    <property type="entry name" value="tRNA-bd_dom"/>
</dbReference>
<evidence type="ECO:0000256" key="16">
    <source>
        <dbReference type="PROSITE-ProRule" id="PRU00209"/>
    </source>
</evidence>
<dbReference type="AlphaFoldDB" id="A0A9D1F0M4"/>
<dbReference type="SUPFAM" id="SSF54991">
    <property type="entry name" value="Anticodon-binding domain of PheRS"/>
    <property type="match status" value="1"/>
</dbReference>
<dbReference type="PANTHER" id="PTHR10947">
    <property type="entry name" value="PHENYLALANYL-TRNA SYNTHETASE BETA CHAIN AND LEUCINE-RICH REPEAT-CONTAINING PROTEIN 47"/>
    <property type="match status" value="1"/>
</dbReference>
<evidence type="ECO:0000256" key="3">
    <source>
        <dbReference type="ARBA" id="ARBA00011209"/>
    </source>
</evidence>
<accession>A0A9D1F0M4</accession>
<keyword evidence="13 15" id="KW-0030">Aminoacyl-tRNA synthetase</keyword>
<dbReference type="HAMAP" id="MF_00283">
    <property type="entry name" value="Phe_tRNA_synth_beta1"/>
    <property type="match status" value="1"/>
</dbReference>
<dbReference type="SMART" id="SM00874">
    <property type="entry name" value="B5"/>
    <property type="match status" value="1"/>
</dbReference>
<dbReference type="Pfam" id="PF03484">
    <property type="entry name" value="B5"/>
    <property type="match status" value="1"/>
</dbReference>
<evidence type="ECO:0000256" key="14">
    <source>
        <dbReference type="ARBA" id="ARBA00049255"/>
    </source>
</evidence>
<evidence type="ECO:0000256" key="5">
    <source>
        <dbReference type="ARBA" id="ARBA00022555"/>
    </source>
</evidence>
<reference evidence="20" key="2">
    <citation type="journal article" date="2021" name="PeerJ">
        <title>Extensive microbial diversity within the chicken gut microbiome revealed by metagenomics and culture.</title>
        <authorList>
            <person name="Gilroy R."/>
            <person name="Ravi A."/>
            <person name="Getino M."/>
            <person name="Pursley I."/>
            <person name="Horton D.L."/>
            <person name="Alikhan N.F."/>
            <person name="Baker D."/>
            <person name="Gharbi K."/>
            <person name="Hall N."/>
            <person name="Watson M."/>
            <person name="Adriaenssens E.M."/>
            <person name="Foster-Nyarko E."/>
            <person name="Jarju S."/>
            <person name="Secka A."/>
            <person name="Antonio M."/>
            <person name="Oren A."/>
            <person name="Chaudhuri R.R."/>
            <person name="La Ragione R."/>
            <person name="Hildebrand F."/>
            <person name="Pallen M.J."/>
        </authorList>
    </citation>
    <scope>NUCLEOTIDE SEQUENCE</scope>
    <source>
        <strain evidence="20">6276</strain>
    </source>
</reference>
<dbReference type="InterPro" id="IPR009061">
    <property type="entry name" value="DNA-bd_dom_put_sf"/>
</dbReference>
<evidence type="ECO:0000256" key="13">
    <source>
        <dbReference type="ARBA" id="ARBA00023146"/>
    </source>
</evidence>
<gene>
    <name evidence="15" type="primary">pheT</name>
    <name evidence="20" type="ORF">IAC10_10710</name>
</gene>
<name>A0A9D1F0M4_9BACT</name>
<feature type="binding site" evidence="15">
    <location>
        <position position="475"/>
    </location>
    <ligand>
        <name>Mg(2+)</name>
        <dbReference type="ChEBI" id="CHEBI:18420"/>
        <note>shared with alpha subunit</note>
    </ligand>
</feature>
<dbReference type="PROSITE" id="PS51483">
    <property type="entry name" value="B5"/>
    <property type="match status" value="1"/>
</dbReference>
<feature type="domain" description="B5" evidence="19">
    <location>
        <begin position="411"/>
        <end position="488"/>
    </location>
</feature>
<reference evidence="20" key="1">
    <citation type="submission" date="2020-10" db="EMBL/GenBank/DDBJ databases">
        <authorList>
            <person name="Gilroy R."/>
        </authorList>
    </citation>
    <scope>NUCLEOTIDE SEQUENCE</scope>
    <source>
        <strain evidence="20">6276</strain>
    </source>
</reference>
<evidence type="ECO:0000256" key="4">
    <source>
        <dbReference type="ARBA" id="ARBA00022490"/>
    </source>
</evidence>
<dbReference type="Gene3D" id="3.30.70.380">
    <property type="entry name" value="Ferrodoxin-fold anticodon-binding domain"/>
    <property type="match status" value="1"/>
</dbReference>
<dbReference type="EMBL" id="DVIU01000211">
    <property type="protein sequence ID" value="HIS37080.1"/>
    <property type="molecule type" value="Genomic_DNA"/>
</dbReference>
<comment type="similarity">
    <text evidence="2 15">Belongs to the phenylalanyl-tRNA synthetase beta subunit family. Type 1 subfamily.</text>
</comment>
<dbReference type="Pfam" id="PF17759">
    <property type="entry name" value="tRNA_synthFbeta"/>
    <property type="match status" value="1"/>
</dbReference>
<dbReference type="SMART" id="SM00873">
    <property type="entry name" value="B3_4"/>
    <property type="match status" value="1"/>
</dbReference>
<evidence type="ECO:0000259" key="19">
    <source>
        <dbReference type="PROSITE" id="PS51483"/>
    </source>
</evidence>
<dbReference type="InterPro" id="IPR045864">
    <property type="entry name" value="aa-tRNA-synth_II/BPL/LPL"/>
</dbReference>
<evidence type="ECO:0000259" key="18">
    <source>
        <dbReference type="PROSITE" id="PS51447"/>
    </source>
</evidence>
<dbReference type="GO" id="GO:0006432">
    <property type="term" value="P:phenylalanyl-tRNA aminoacylation"/>
    <property type="evidence" value="ECO:0007669"/>
    <property type="project" value="UniProtKB-UniRule"/>
</dbReference>
<dbReference type="FunFam" id="3.50.40.10:FF:000001">
    <property type="entry name" value="Phenylalanine--tRNA ligase beta subunit"/>
    <property type="match status" value="1"/>
</dbReference>
<keyword evidence="8 15" id="KW-0547">Nucleotide-binding</keyword>
<keyword evidence="4 15" id="KW-0963">Cytoplasm</keyword>
<dbReference type="InterPro" id="IPR033714">
    <property type="entry name" value="tRNA_bind_bactPheRS"/>
</dbReference>
<keyword evidence="10 15" id="KW-0460">Magnesium</keyword>
<proteinExistence type="inferred from homology"/>
<evidence type="ECO:0000256" key="11">
    <source>
        <dbReference type="ARBA" id="ARBA00022884"/>
    </source>
</evidence>
<evidence type="ECO:0000256" key="1">
    <source>
        <dbReference type="ARBA" id="ARBA00004496"/>
    </source>
</evidence>
<dbReference type="SUPFAM" id="SSF50249">
    <property type="entry name" value="Nucleic acid-binding proteins"/>
    <property type="match status" value="1"/>
</dbReference>
<dbReference type="SUPFAM" id="SSF55681">
    <property type="entry name" value="Class II aaRS and biotin synthetases"/>
    <property type="match status" value="1"/>
</dbReference>
<evidence type="ECO:0000256" key="10">
    <source>
        <dbReference type="ARBA" id="ARBA00022842"/>
    </source>
</evidence>
<dbReference type="InterPro" id="IPR036690">
    <property type="entry name" value="Fdx_antiC-bd_sf"/>
</dbReference>
<dbReference type="Pfam" id="PF03483">
    <property type="entry name" value="B3_4"/>
    <property type="match status" value="1"/>
</dbReference>
<dbReference type="SUPFAM" id="SSF56037">
    <property type="entry name" value="PheT/TilS domain"/>
    <property type="match status" value="1"/>
</dbReference>
<comment type="catalytic activity">
    <reaction evidence="14 15">
        <text>tRNA(Phe) + L-phenylalanine + ATP = L-phenylalanyl-tRNA(Phe) + AMP + diphosphate + H(+)</text>
        <dbReference type="Rhea" id="RHEA:19413"/>
        <dbReference type="Rhea" id="RHEA-COMP:9668"/>
        <dbReference type="Rhea" id="RHEA-COMP:9699"/>
        <dbReference type="ChEBI" id="CHEBI:15378"/>
        <dbReference type="ChEBI" id="CHEBI:30616"/>
        <dbReference type="ChEBI" id="CHEBI:33019"/>
        <dbReference type="ChEBI" id="CHEBI:58095"/>
        <dbReference type="ChEBI" id="CHEBI:78442"/>
        <dbReference type="ChEBI" id="CHEBI:78531"/>
        <dbReference type="ChEBI" id="CHEBI:456215"/>
        <dbReference type="EC" id="6.1.1.20"/>
    </reaction>
</comment>
<comment type="cofactor">
    <cofactor evidence="15">
        <name>Mg(2+)</name>
        <dbReference type="ChEBI" id="CHEBI:18420"/>
    </cofactor>
    <text evidence="15">Binds 2 magnesium ions per tetramer.</text>
</comment>
<keyword evidence="5 16" id="KW-0820">tRNA-binding</keyword>
<evidence type="ECO:0000313" key="20">
    <source>
        <dbReference type="EMBL" id="HIS37080.1"/>
    </source>
</evidence>
<dbReference type="InterPro" id="IPR041616">
    <property type="entry name" value="PheRS_beta_core"/>
</dbReference>
<evidence type="ECO:0000256" key="15">
    <source>
        <dbReference type="HAMAP-Rule" id="MF_00283"/>
    </source>
</evidence>
<dbReference type="FunFam" id="3.30.70.380:FF:000001">
    <property type="entry name" value="Phenylalanine--tRNA ligase beta subunit"/>
    <property type="match status" value="1"/>
</dbReference>
<keyword evidence="6 15" id="KW-0436">Ligase</keyword>
<sequence length="826" mass="92224">MQVSINWLNEFVDLSNVDDKQIAHELTMSGLEVEAIEEVKPKFTNIKTVKIEKIDDHPNSDRLHLVTVNTGSGVKTVVCGAQNIKEGQIVPYASVGSQVLDRKTGETFTLTPAVIRGVESQGMLCSADELGVAERGYQEEDGILILNRIFPDVKPGENVENVLGFEKDSVIDIAPTANRGDQMSVIGVARELSSLFNTPLKFSPLESTKDLSTDKFKVEIIDEDVCKYYSIGILKDIKIKPSPDWMQKRLLASGIRAINNVVDITNYVLLEYGTPLHAFDLNKLNGYLCVRRAKEGEKLVTLDGVERTLTTDSVLIATKEEGVCLGGVFGGANSEIDDNTTAIALEAAYFTPASNRKSARSAGYRSEASARFERGIDIEAVKPALMRAMQLLVELADAKIEGVVEAGNNKLEPVEITLRYPQIKRILGVEIAPEKCDSILENLGFKKLGGNALAAKFAVPSFRAYDVTREIDLIEEIARINGYDKISPTLPSKMQTPVITLEERVVKKVHNLMQSQGLNEIITSSLIGKPLLDKFMIPYDDSKALKVMNPVSEECTMLRETLAVSVLNCMKYNYDNGQKNFWAYEIGKTYNVEKEADEKTSGVKETKVLQGILTGEIQNSKWQNTGSCDFFTVKGILETLFEELGVEKRIKLVSLDKSPLAKTHAILHPYRSAAINVLGKNMTTIGYFGQLHPILKDRLKMNQEAFIFKVDLDAVISIVKETIPRFKHLPQFPEVKRDLAFIINENVTYDDIQRVIKSGVQQNIFKGSEVFDVYQGEHIEKGYKSLAFRIYMQDDNATLTDEVIEKQMQNVREKLQKSYADISFRE</sequence>
<dbReference type="InterPro" id="IPR012340">
    <property type="entry name" value="NA-bd_OB-fold"/>
</dbReference>
<dbReference type="PANTHER" id="PTHR10947:SF0">
    <property type="entry name" value="PHENYLALANINE--TRNA LIGASE BETA SUBUNIT"/>
    <property type="match status" value="1"/>
</dbReference>
<keyword evidence="12 15" id="KW-0648">Protein biosynthesis</keyword>
<keyword evidence="7 15" id="KW-0479">Metal-binding</keyword>
<feature type="binding site" evidence="15">
    <location>
        <position position="476"/>
    </location>
    <ligand>
        <name>Mg(2+)</name>
        <dbReference type="ChEBI" id="CHEBI:18420"/>
        <note>shared with alpha subunit</note>
    </ligand>
</feature>
<dbReference type="GO" id="GO:0000287">
    <property type="term" value="F:magnesium ion binding"/>
    <property type="evidence" value="ECO:0007669"/>
    <property type="project" value="UniProtKB-UniRule"/>
</dbReference>
<dbReference type="GO" id="GO:0004826">
    <property type="term" value="F:phenylalanine-tRNA ligase activity"/>
    <property type="evidence" value="ECO:0007669"/>
    <property type="project" value="UniProtKB-UniRule"/>
</dbReference>
<dbReference type="Pfam" id="PF01588">
    <property type="entry name" value="tRNA_bind"/>
    <property type="match status" value="1"/>
</dbReference>
<organism evidence="20 21">
    <name type="scientific">Candidatus Scatousia excrementigallinarum</name>
    <dbReference type="NCBI Taxonomy" id="2840935"/>
    <lineage>
        <taxon>Bacteria</taxon>
        <taxon>Candidatus Scatousia</taxon>
    </lineage>
</organism>
<dbReference type="PROSITE" id="PS51447">
    <property type="entry name" value="FDX_ACB"/>
    <property type="match status" value="1"/>
</dbReference>
<evidence type="ECO:0000256" key="8">
    <source>
        <dbReference type="ARBA" id="ARBA00022741"/>
    </source>
</evidence>
<dbReference type="CDD" id="cd02796">
    <property type="entry name" value="tRNA_bind_bactPheRS"/>
    <property type="match status" value="1"/>
</dbReference>
<dbReference type="NCBIfam" id="TIGR00472">
    <property type="entry name" value="pheT_bact"/>
    <property type="match status" value="1"/>
</dbReference>
<feature type="binding site" evidence="15">
    <location>
        <position position="466"/>
    </location>
    <ligand>
        <name>Mg(2+)</name>
        <dbReference type="ChEBI" id="CHEBI:18420"/>
        <note>shared with alpha subunit</note>
    </ligand>
</feature>
<dbReference type="InterPro" id="IPR004532">
    <property type="entry name" value="Phe-tRNA-ligase_IIc_bsu_bact"/>
</dbReference>
<feature type="binding site" evidence="15">
    <location>
        <position position="472"/>
    </location>
    <ligand>
        <name>Mg(2+)</name>
        <dbReference type="ChEBI" id="CHEBI:18420"/>
        <note>shared with alpha subunit</note>
    </ligand>
</feature>
<dbReference type="SMART" id="SM00896">
    <property type="entry name" value="FDX-ACB"/>
    <property type="match status" value="1"/>
</dbReference>
<dbReference type="InterPro" id="IPR005121">
    <property type="entry name" value="Fdx_antiC-bd"/>
</dbReference>
<feature type="domain" description="TRNA-binding" evidence="17">
    <location>
        <begin position="40"/>
        <end position="160"/>
    </location>
</feature>
<dbReference type="Gene3D" id="3.30.56.10">
    <property type="match status" value="2"/>
</dbReference>
<dbReference type="Gene3D" id="3.50.40.10">
    <property type="entry name" value="Phenylalanyl-trna Synthetase, Chain B, domain 3"/>
    <property type="match status" value="1"/>
</dbReference>
<dbReference type="Pfam" id="PF03147">
    <property type="entry name" value="FDX-ACB"/>
    <property type="match status" value="1"/>
</dbReference>
<comment type="subcellular location">
    <subcellularLocation>
        <location evidence="1 15">Cytoplasm</location>
    </subcellularLocation>
</comment>
<dbReference type="Gene3D" id="3.30.930.10">
    <property type="entry name" value="Bira Bifunctional Protein, Domain 2"/>
    <property type="match status" value="1"/>
</dbReference>
<keyword evidence="9 15" id="KW-0067">ATP-binding</keyword>
<dbReference type="InterPro" id="IPR005146">
    <property type="entry name" value="B3/B4_tRNA-bd"/>
</dbReference>
<comment type="subunit">
    <text evidence="3 15">Tetramer of two alpha and two beta subunits.</text>
</comment>
<dbReference type="GO" id="GO:0000049">
    <property type="term" value="F:tRNA binding"/>
    <property type="evidence" value="ECO:0007669"/>
    <property type="project" value="UniProtKB-UniRule"/>
</dbReference>
<dbReference type="CDD" id="cd00769">
    <property type="entry name" value="PheRS_beta_core"/>
    <property type="match status" value="1"/>
</dbReference>
<evidence type="ECO:0000256" key="9">
    <source>
        <dbReference type="ARBA" id="ARBA00022840"/>
    </source>
</evidence>
<dbReference type="EC" id="6.1.1.20" evidence="15"/>
<evidence type="ECO:0000256" key="2">
    <source>
        <dbReference type="ARBA" id="ARBA00008653"/>
    </source>
</evidence>
<evidence type="ECO:0000256" key="6">
    <source>
        <dbReference type="ARBA" id="ARBA00022598"/>
    </source>
</evidence>
<evidence type="ECO:0000256" key="12">
    <source>
        <dbReference type="ARBA" id="ARBA00022917"/>
    </source>
</evidence>
<dbReference type="InterPro" id="IPR020825">
    <property type="entry name" value="Phe-tRNA_synthase-like_B3/B4"/>
</dbReference>
<dbReference type="InterPro" id="IPR045060">
    <property type="entry name" value="Phe-tRNA-ligase_IIc_bsu"/>
</dbReference>
<dbReference type="Proteomes" id="UP000823928">
    <property type="component" value="Unassembled WGS sequence"/>
</dbReference>
<protein>
    <recommendedName>
        <fullName evidence="15">Phenylalanine--tRNA ligase beta subunit</fullName>
        <ecNumber evidence="15">6.1.1.20</ecNumber>
    </recommendedName>
    <alternativeName>
        <fullName evidence="15">Phenylalanyl-tRNA synthetase beta subunit</fullName>
        <shortName evidence="15">PheRS</shortName>
    </alternativeName>
</protein>
<dbReference type="GO" id="GO:0005524">
    <property type="term" value="F:ATP binding"/>
    <property type="evidence" value="ECO:0007669"/>
    <property type="project" value="UniProtKB-UniRule"/>
</dbReference>
<keyword evidence="11 16" id="KW-0694">RNA-binding</keyword>
<dbReference type="GO" id="GO:0009328">
    <property type="term" value="C:phenylalanine-tRNA ligase complex"/>
    <property type="evidence" value="ECO:0007669"/>
    <property type="project" value="TreeGrafter"/>
</dbReference>
<dbReference type="InterPro" id="IPR005147">
    <property type="entry name" value="tRNA_synthase_B5-dom"/>
</dbReference>
<comment type="caution">
    <text evidence="20">The sequence shown here is derived from an EMBL/GenBank/DDBJ whole genome shotgun (WGS) entry which is preliminary data.</text>
</comment>
<evidence type="ECO:0000313" key="21">
    <source>
        <dbReference type="Proteomes" id="UP000823928"/>
    </source>
</evidence>